<dbReference type="RefSeq" id="WP_310260763.1">
    <property type="nucleotide sequence ID" value="NZ_JAVDXU010000001.1"/>
</dbReference>
<comment type="subcellular location">
    <subcellularLocation>
        <location evidence="1">Secreted</location>
    </subcellularLocation>
</comment>
<gene>
    <name evidence="4" type="ORF">J2X20_000635</name>
</gene>
<accession>A0ABU1YGM0</accession>
<evidence type="ECO:0000313" key="4">
    <source>
        <dbReference type="EMBL" id="MDR7268006.1"/>
    </source>
</evidence>
<dbReference type="PANTHER" id="PTHR11475:SF4">
    <property type="entry name" value="CHORION PEROXIDASE"/>
    <property type="match status" value="1"/>
</dbReference>
<dbReference type="InterPro" id="IPR010255">
    <property type="entry name" value="Haem_peroxidase_sf"/>
</dbReference>
<sequence>MAGHGSRPLRGLESTGQSSVGTAKFGRMFRWLPPAALPQTPAQDAALRATLTTLAGLMVTSEFDENVDDHKFPNDTPDAPIDIPEPDDENPRIAAGYTYLGQFIDHDITFDPASSLQRMNDPDALEDFRTPRLDLDCLYGRGPADQPYLYAKDDHVKFILGPNVGVNGMDRPDLQRTLDNTALIGDKRNDENKIVTQIQALFLKFHNKVYDKIASSFQPGEEGARFNEAQRIVRWCYQWIVLHDFLPKVCDPAVVNALMPAPGQREPRLQFFHPHGGTAYIPVEFSVAAYRFGHSMVRPSYSLNDIVLKGTATFKGKPFGRIPIFSAPPRQPTDSMTGFGEGLPPSWGLDWNFFFGTPNKHPQGQKQIPQPSYRIDAFLVDPLGKLPEFEKSGSPFASLAFRNLQRGVSMGLPSGQSVARMIGVAPAKVLSDKQLWTVRNEGENLVPWDEGKAFFDKPENKRWLAGAAPLWYYILKEAEIMHHGHHLGEVGSRIVAETLIGLAWNDHYSYLFQMPRWNPSEELLGLPASLDMLALTQWVDAP</sequence>
<evidence type="ECO:0000313" key="5">
    <source>
        <dbReference type="Proteomes" id="UP001180453"/>
    </source>
</evidence>
<dbReference type="SUPFAM" id="SSF48113">
    <property type="entry name" value="Heme-dependent peroxidases"/>
    <property type="match status" value="1"/>
</dbReference>
<dbReference type="PROSITE" id="PS50292">
    <property type="entry name" value="PEROXIDASE_3"/>
    <property type="match status" value="1"/>
</dbReference>
<dbReference type="InterPro" id="IPR037120">
    <property type="entry name" value="Haem_peroxidase_sf_animal"/>
</dbReference>
<dbReference type="Proteomes" id="UP001180453">
    <property type="component" value="Unassembled WGS sequence"/>
</dbReference>
<dbReference type="EMBL" id="JAVDXU010000001">
    <property type="protein sequence ID" value="MDR7268006.1"/>
    <property type="molecule type" value="Genomic_DNA"/>
</dbReference>
<name>A0ABU1YGM0_ROSSA</name>
<dbReference type="Gene3D" id="1.10.640.10">
    <property type="entry name" value="Haem peroxidase domain superfamily, animal type"/>
    <property type="match status" value="1"/>
</dbReference>
<evidence type="ECO:0000256" key="1">
    <source>
        <dbReference type="ARBA" id="ARBA00004613"/>
    </source>
</evidence>
<dbReference type="PANTHER" id="PTHR11475">
    <property type="entry name" value="OXIDASE/PEROXIDASE"/>
    <property type="match status" value="1"/>
</dbReference>
<evidence type="ECO:0008006" key="6">
    <source>
        <dbReference type="Google" id="ProtNLM"/>
    </source>
</evidence>
<organism evidence="4 5">
    <name type="scientific">Roseateles saccharophilus</name>
    <name type="common">Pseudomonas saccharophila</name>
    <dbReference type="NCBI Taxonomy" id="304"/>
    <lineage>
        <taxon>Bacteria</taxon>
        <taxon>Pseudomonadati</taxon>
        <taxon>Pseudomonadota</taxon>
        <taxon>Betaproteobacteria</taxon>
        <taxon>Burkholderiales</taxon>
        <taxon>Sphaerotilaceae</taxon>
        <taxon>Roseateles</taxon>
    </lineage>
</organism>
<proteinExistence type="predicted"/>
<evidence type="ECO:0000256" key="2">
    <source>
        <dbReference type="ARBA" id="ARBA00022525"/>
    </source>
</evidence>
<keyword evidence="5" id="KW-1185">Reference proteome</keyword>
<keyword evidence="2" id="KW-0964">Secreted</keyword>
<protein>
    <recommendedName>
        <fullName evidence="6">Peroxidase</fullName>
    </recommendedName>
</protein>
<dbReference type="CDD" id="cd09819">
    <property type="entry name" value="An_peroxidase_bacterial_1"/>
    <property type="match status" value="1"/>
</dbReference>
<dbReference type="Pfam" id="PF03098">
    <property type="entry name" value="An_peroxidase"/>
    <property type="match status" value="1"/>
</dbReference>
<reference evidence="4 5" key="1">
    <citation type="submission" date="2023-07" db="EMBL/GenBank/DDBJ databases">
        <title>Sorghum-associated microbial communities from plants grown in Nebraska, USA.</title>
        <authorList>
            <person name="Schachtman D."/>
        </authorList>
    </citation>
    <scope>NUCLEOTIDE SEQUENCE [LARGE SCALE GENOMIC DNA]</scope>
    <source>
        <strain evidence="4 5">BE314</strain>
    </source>
</reference>
<comment type="caution">
    <text evidence="4">The sequence shown here is derived from an EMBL/GenBank/DDBJ whole genome shotgun (WGS) entry which is preliminary data.</text>
</comment>
<dbReference type="InterPro" id="IPR019791">
    <property type="entry name" value="Haem_peroxidase_animal"/>
</dbReference>
<keyword evidence="3" id="KW-0325">Glycoprotein</keyword>
<evidence type="ECO:0000256" key="3">
    <source>
        <dbReference type="ARBA" id="ARBA00023180"/>
    </source>
</evidence>